<reference evidence="6" key="1">
    <citation type="submission" date="2021-02" db="EMBL/GenBank/DDBJ databases">
        <authorList>
            <person name="Cremers G."/>
            <person name="Picone N."/>
        </authorList>
    </citation>
    <scope>NUCLEOTIDE SEQUENCE</scope>
    <source>
        <strain evidence="6">PQ17</strain>
    </source>
</reference>
<dbReference type="InterPro" id="IPR042119">
    <property type="entry name" value="QueA_dom2"/>
</dbReference>
<dbReference type="AlphaFoldDB" id="A0A8J2BMW5"/>
<dbReference type="RefSeq" id="WP_174582707.1">
    <property type="nucleotide sequence ID" value="NZ_CAJNOB010000002.1"/>
</dbReference>
<proteinExistence type="inferred from homology"/>
<dbReference type="HAMAP" id="MF_00113">
    <property type="entry name" value="QueA"/>
    <property type="match status" value="1"/>
</dbReference>
<comment type="subcellular location">
    <subcellularLocation>
        <location evidence="5">Cytoplasm</location>
    </subcellularLocation>
</comment>
<dbReference type="Pfam" id="PF02547">
    <property type="entry name" value="Queuosine_synth"/>
    <property type="match status" value="1"/>
</dbReference>
<accession>A0A8J2BMW5</accession>
<dbReference type="NCBIfam" id="NF001140">
    <property type="entry name" value="PRK00147.1"/>
    <property type="match status" value="1"/>
</dbReference>
<protein>
    <recommendedName>
        <fullName evidence="5">S-adenosylmethionine:tRNA ribosyltransferase-isomerase</fullName>
        <ecNumber evidence="5">2.4.99.17</ecNumber>
    </recommendedName>
    <alternativeName>
        <fullName evidence="5">Queuosine biosynthesis protein QueA</fullName>
    </alternativeName>
</protein>
<dbReference type="Gene3D" id="3.40.1780.10">
    <property type="entry name" value="QueA-like"/>
    <property type="match status" value="1"/>
</dbReference>
<dbReference type="InterPro" id="IPR003699">
    <property type="entry name" value="QueA"/>
</dbReference>
<keyword evidence="2 5" id="KW-0808">Transferase</keyword>
<evidence type="ECO:0000256" key="5">
    <source>
        <dbReference type="HAMAP-Rule" id="MF_00113"/>
    </source>
</evidence>
<evidence type="ECO:0000256" key="3">
    <source>
        <dbReference type="ARBA" id="ARBA00022691"/>
    </source>
</evidence>
<sequence length="340" mass="38300">MHVSEFSFELPDELIAPCPCKSRAECRLFVLDRNTQSFCHATFAELPQWIGSEDLLILNNSQVLPALLESQESRVSFLLVQKDATDPTVWIALASPAKKARPGTSFTFVGKTSLGLSPPVTRAWVVEAWPGGRRKLQFEKPLDLATFGNVPLPPYVRKRRKELSLPLHHPDDETGYQTVYASQPGSVAAPTAGLHFTWELLEKFRYAFVTLHVGPGTFLPIRSETIAEHRMEPEYFEIGEELRPLAQQSKRLVAVGTTVARVLESRPSLEPGPGWTDLFIYPPYSFRRVGALLTNFHLPRSSPLLLVSAFAGWDLLREAYKEAIRERYLFYSFGDAMLII</sequence>
<keyword evidence="7" id="KW-1185">Reference proteome</keyword>
<dbReference type="UniPathway" id="UPA00392"/>
<keyword evidence="3 5" id="KW-0949">S-adenosyl-L-methionine</keyword>
<organism evidence="6 7">
    <name type="scientific">Candidatus Methylacidithermus pantelleriae</name>
    <dbReference type="NCBI Taxonomy" id="2744239"/>
    <lineage>
        <taxon>Bacteria</taxon>
        <taxon>Pseudomonadati</taxon>
        <taxon>Verrucomicrobiota</taxon>
        <taxon>Methylacidiphilae</taxon>
        <taxon>Methylacidiphilales</taxon>
        <taxon>Methylacidiphilaceae</taxon>
        <taxon>Candidatus Methylacidithermus</taxon>
    </lineage>
</organism>
<dbReference type="InterPro" id="IPR042118">
    <property type="entry name" value="QueA_dom1"/>
</dbReference>
<keyword evidence="4 5" id="KW-0671">Queuosine biosynthesis</keyword>
<name>A0A8J2BMW5_9BACT</name>
<comment type="similarity">
    <text evidence="5">Belongs to the QueA family.</text>
</comment>
<dbReference type="PANTHER" id="PTHR30307:SF0">
    <property type="entry name" value="S-ADENOSYLMETHIONINE:TRNA RIBOSYLTRANSFERASE-ISOMERASE"/>
    <property type="match status" value="1"/>
</dbReference>
<gene>
    <name evidence="5 6" type="primary">queA</name>
    <name evidence="6" type="ORF">MPNT_100059</name>
</gene>
<evidence type="ECO:0000256" key="4">
    <source>
        <dbReference type="ARBA" id="ARBA00022785"/>
    </source>
</evidence>
<comment type="subunit">
    <text evidence="5">Monomer.</text>
</comment>
<dbReference type="Proteomes" id="UP000663859">
    <property type="component" value="Unassembled WGS sequence"/>
</dbReference>
<dbReference type="GO" id="GO:0005737">
    <property type="term" value="C:cytoplasm"/>
    <property type="evidence" value="ECO:0007669"/>
    <property type="project" value="UniProtKB-SubCell"/>
</dbReference>
<keyword evidence="6" id="KW-0328">Glycosyltransferase</keyword>
<dbReference type="Gene3D" id="2.40.10.240">
    <property type="entry name" value="QueA-like"/>
    <property type="match status" value="1"/>
</dbReference>
<evidence type="ECO:0000256" key="2">
    <source>
        <dbReference type="ARBA" id="ARBA00022679"/>
    </source>
</evidence>
<dbReference type="NCBIfam" id="TIGR00113">
    <property type="entry name" value="queA"/>
    <property type="match status" value="1"/>
</dbReference>
<dbReference type="InterPro" id="IPR036100">
    <property type="entry name" value="QueA_sf"/>
</dbReference>
<keyword evidence="1 5" id="KW-0963">Cytoplasm</keyword>
<dbReference type="GO" id="GO:0008616">
    <property type="term" value="P:tRNA queuosine(34) biosynthetic process"/>
    <property type="evidence" value="ECO:0007669"/>
    <property type="project" value="UniProtKB-UniRule"/>
</dbReference>
<dbReference type="PANTHER" id="PTHR30307">
    <property type="entry name" value="S-ADENOSYLMETHIONINE:TRNA RIBOSYLTRANSFERASE-ISOMERASE"/>
    <property type="match status" value="1"/>
</dbReference>
<dbReference type="GO" id="GO:0051075">
    <property type="term" value="F:S-adenosylmethionine:tRNA ribosyltransferase-isomerase activity"/>
    <property type="evidence" value="ECO:0007669"/>
    <property type="project" value="UniProtKB-EC"/>
</dbReference>
<comment type="catalytic activity">
    <reaction evidence="5">
        <text>7-aminomethyl-7-carbaguanosine(34) in tRNA + S-adenosyl-L-methionine = epoxyqueuosine(34) in tRNA + adenine + L-methionine + 2 H(+)</text>
        <dbReference type="Rhea" id="RHEA:32155"/>
        <dbReference type="Rhea" id="RHEA-COMP:10342"/>
        <dbReference type="Rhea" id="RHEA-COMP:18582"/>
        <dbReference type="ChEBI" id="CHEBI:15378"/>
        <dbReference type="ChEBI" id="CHEBI:16708"/>
        <dbReference type="ChEBI" id="CHEBI:57844"/>
        <dbReference type="ChEBI" id="CHEBI:59789"/>
        <dbReference type="ChEBI" id="CHEBI:82833"/>
        <dbReference type="ChEBI" id="CHEBI:194443"/>
        <dbReference type="EC" id="2.4.99.17"/>
    </reaction>
</comment>
<comment type="function">
    <text evidence="5">Transfers and isomerizes the ribose moiety from AdoMet to the 7-aminomethyl group of 7-deazaguanine (preQ1-tRNA) to give epoxyqueuosine (oQ-tRNA).</text>
</comment>
<evidence type="ECO:0000313" key="6">
    <source>
        <dbReference type="EMBL" id="CAF0691477.1"/>
    </source>
</evidence>
<evidence type="ECO:0000313" key="7">
    <source>
        <dbReference type="Proteomes" id="UP000663859"/>
    </source>
</evidence>
<dbReference type="EC" id="2.4.99.17" evidence="5"/>
<comment type="pathway">
    <text evidence="5">tRNA modification; tRNA-queuosine biosynthesis.</text>
</comment>
<comment type="caution">
    <text evidence="6">The sequence shown here is derived from an EMBL/GenBank/DDBJ whole genome shotgun (WGS) entry which is preliminary data.</text>
</comment>
<evidence type="ECO:0000256" key="1">
    <source>
        <dbReference type="ARBA" id="ARBA00022490"/>
    </source>
</evidence>
<dbReference type="SUPFAM" id="SSF111337">
    <property type="entry name" value="QueA-like"/>
    <property type="match status" value="1"/>
</dbReference>
<dbReference type="EMBL" id="CAJNOB010000002">
    <property type="protein sequence ID" value="CAF0691477.1"/>
    <property type="molecule type" value="Genomic_DNA"/>
</dbReference>